<proteinExistence type="predicted"/>
<dbReference type="OrthoDB" id="6145874at2759"/>
<dbReference type="STRING" id="7375.A0A0L0BQU0"/>
<name>A0A0L0BQU0_LUCCU</name>
<dbReference type="InterPro" id="IPR014716">
    <property type="entry name" value="Fibrinogen_a/b/g_C_1"/>
</dbReference>
<dbReference type="EMBL" id="JRES01001498">
    <property type="protein sequence ID" value="KNC22445.1"/>
    <property type="molecule type" value="Genomic_DNA"/>
</dbReference>
<organism evidence="5 6">
    <name type="scientific">Lucilia cuprina</name>
    <name type="common">Green bottle fly</name>
    <name type="synonym">Australian sheep blowfly</name>
    <dbReference type="NCBI Taxonomy" id="7375"/>
    <lineage>
        <taxon>Eukaryota</taxon>
        <taxon>Metazoa</taxon>
        <taxon>Ecdysozoa</taxon>
        <taxon>Arthropoda</taxon>
        <taxon>Hexapoda</taxon>
        <taxon>Insecta</taxon>
        <taxon>Pterygota</taxon>
        <taxon>Neoptera</taxon>
        <taxon>Endopterygota</taxon>
        <taxon>Diptera</taxon>
        <taxon>Brachycera</taxon>
        <taxon>Muscomorpha</taxon>
        <taxon>Oestroidea</taxon>
        <taxon>Calliphoridae</taxon>
        <taxon>Luciliinae</taxon>
        <taxon>Lucilia</taxon>
    </lineage>
</organism>
<feature type="chain" id="PRO_5005534930" description="Fibrinogen C-terminal domain-containing protein" evidence="3">
    <location>
        <begin position="19"/>
        <end position="304"/>
    </location>
</feature>
<comment type="caution">
    <text evidence="5">The sequence shown here is derived from an EMBL/GenBank/DDBJ whole genome shotgun (WGS) entry which is preliminary data.</text>
</comment>
<dbReference type="PROSITE" id="PS00514">
    <property type="entry name" value="FIBRINOGEN_C_1"/>
    <property type="match status" value="1"/>
</dbReference>
<dbReference type="InterPro" id="IPR050373">
    <property type="entry name" value="Fibrinogen_C-term_domain"/>
</dbReference>
<feature type="domain" description="Fibrinogen C-terminal" evidence="4">
    <location>
        <begin position="86"/>
        <end position="303"/>
    </location>
</feature>
<dbReference type="NCBIfam" id="NF040941">
    <property type="entry name" value="GGGWT_bact"/>
    <property type="match status" value="1"/>
</dbReference>
<dbReference type="InterPro" id="IPR036056">
    <property type="entry name" value="Fibrinogen-like_C"/>
</dbReference>
<dbReference type="Pfam" id="PF00147">
    <property type="entry name" value="Fibrinogen_C"/>
    <property type="match status" value="1"/>
</dbReference>
<dbReference type="OMA" id="WENCAAR"/>
<dbReference type="InterPro" id="IPR020837">
    <property type="entry name" value="Fibrinogen_CS"/>
</dbReference>
<keyword evidence="1" id="KW-1015">Disulfide bond</keyword>
<feature type="signal peptide" evidence="3">
    <location>
        <begin position="1"/>
        <end position="18"/>
    </location>
</feature>
<dbReference type="PANTHER" id="PTHR19143:SF327">
    <property type="entry name" value="FI21813P1-RELATED"/>
    <property type="match status" value="1"/>
</dbReference>
<evidence type="ECO:0000313" key="6">
    <source>
        <dbReference type="Proteomes" id="UP000037069"/>
    </source>
</evidence>
<dbReference type="Gene3D" id="3.90.215.10">
    <property type="entry name" value="Gamma Fibrinogen, chain A, domain 1"/>
    <property type="match status" value="1"/>
</dbReference>
<dbReference type="SMART" id="SM00186">
    <property type="entry name" value="FBG"/>
    <property type="match status" value="1"/>
</dbReference>
<protein>
    <recommendedName>
        <fullName evidence="4">Fibrinogen C-terminal domain-containing protein</fullName>
    </recommendedName>
</protein>
<feature type="coiled-coil region" evidence="2">
    <location>
        <begin position="37"/>
        <end position="71"/>
    </location>
</feature>
<gene>
    <name evidence="5" type="ORF">FF38_06950</name>
</gene>
<evidence type="ECO:0000256" key="2">
    <source>
        <dbReference type="SAM" id="Coils"/>
    </source>
</evidence>
<dbReference type="Proteomes" id="UP000037069">
    <property type="component" value="Unassembled WGS sequence"/>
</dbReference>
<keyword evidence="3" id="KW-0732">Signal</keyword>
<dbReference type="PROSITE" id="PS51406">
    <property type="entry name" value="FIBRINOGEN_C_2"/>
    <property type="match status" value="1"/>
</dbReference>
<keyword evidence="2" id="KW-0175">Coiled coil</keyword>
<evidence type="ECO:0000313" key="5">
    <source>
        <dbReference type="EMBL" id="KNC22445.1"/>
    </source>
</evidence>
<dbReference type="InterPro" id="IPR002181">
    <property type="entry name" value="Fibrinogen_a/b/g_C_dom"/>
</dbReference>
<evidence type="ECO:0000256" key="3">
    <source>
        <dbReference type="SAM" id="SignalP"/>
    </source>
</evidence>
<evidence type="ECO:0000259" key="4">
    <source>
        <dbReference type="PROSITE" id="PS51406"/>
    </source>
</evidence>
<accession>A0A0L0BQU0</accession>
<dbReference type="GO" id="GO:0005615">
    <property type="term" value="C:extracellular space"/>
    <property type="evidence" value="ECO:0007669"/>
    <property type="project" value="TreeGrafter"/>
</dbReference>
<reference evidence="5 6" key="1">
    <citation type="journal article" date="2015" name="Nat. Commun.">
        <title>Lucilia cuprina genome unlocks parasitic fly biology to underpin future interventions.</title>
        <authorList>
            <person name="Anstead C.A."/>
            <person name="Korhonen P.K."/>
            <person name="Young N.D."/>
            <person name="Hall R.S."/>
            <person name="Jex A.R."/>
            <person name="Murali S.C."/>
            <person name="Hughes D.S."/>
            <person name="Lee S.F."/>
            <person name="Perry T."/>
            <person name="Stroehlein A.J."/>
            <person name="Ansell B.R."/>
            <person name="Breugelmans B."/>
            <person name="Hofmann A."/>
            <person name="Qu J."/>
            <person name="Dugan S."/>
            <person name="Lee S.L."/>
            <person name="Chao H."/>
            <person name="Dinh H."/>
            <person name="Han Y."/>
            <person name="Doddapaneni H.V."/>
            <person name="Worley K.C."/>
            <person name="Muzny D.M."/>
            <person name="Ioannidis P."/>
            <person name="Waterhouse R.M."/>
            <person name="Zdobnov E.M."/>
            <person name="James P.J."/>
            <person name="Bagnall N.H."/>
            <person name="Kotze A.C."/>
            <person name="Gibbs R.A."/>
            <person name="Richards S."/>
            <person name="Batterham P."/>
            <person name="Gasser R.B."/>
        </authorList>
    </citation>
    <scope>NUCLEOTIDE SEQUENCE [LARGE SCALE GENOMIC DNA]</scope>
    <source>
        <strain evidence="5 6">LS</strain>
        <tissue evidence="5">Full body</tissue>
    </source>
</reference>
<dbReference type="PANTHER" id="PTHR19143">
    <property type="entry name" value="FIBRINOGEN/TENASCIN/ANGIOPOEITIN"/>
    <property type="match status" value="1"/>
</dbReference>
<sequence>MYLINIIIVLIFINKISCLENNEEISALTYVDEIVVLKKIFNNLEQIKNSIDLWNERYEEYQSIKEASNKELPIFDIRYDDIPQKCKSDVLPKNCDEATSCIKRSGVYKILQPRYSNEPFLVECDAKTNGGGWTLIQRRQDGSVDFYRDWAEYQKGFGQIDGEFFIGLDKLYALTNYNGPQELLIVLEDKNEIRHAKYSNFVIGNEHQMYALQHLGVFSGDAGNSLTPHIGMKFTTRDQDNDIHGTLNCAQEFLGAWWYQKCHSSNLNGKYGDTRYAKGIIWMGFRASNVSIQHVTMMIRRRRF</sequence>
<dbReference type="AlphaFoldDB" id="A0A0L0BQU0"/>
<keyword evidence="6" id="KW-1185">Reference proteome</keyword>
<dbReference type="CDD" id="cd00087">
    <property type="entry name" value="FReD"/>
    <property type="match status" value="1"/>
</dbReference>
<evidence type="ECO:0000256" key="1">
    <source>
        <dbReference type="ARBA" id="ARBA00023157"/>
    </source>
</evidence>
<dbReference type="SUPFAM" id="SSF56496">
    <property type="entry name" value="Fibrinogen C-terminal domain-like"/>
    <property type="match status" value="1"/>
</dbReference>